<accession>A0A077Y373</accession>
<dbReference type="InterPro" id="IPR006477">
    <property type="entry name" value="Yir_bir_cir"/>
</dbReference>
<dbReference type="NCBIfam" id="TIGR01590">
    <property type="entry name" value="yir-bir-cir_Pla"/>
    <property type="match status" value="1"/>
</dbReference>
<dbReference type="VEuPathDB" id="PlasmoDB:PYYM_0722800"/>
<proteinExistence type="predicted"/>
<reference evidence="4" key="4">
    <citation type="submission" date="2019-05" db="EMBL/GenBank/DDBJ databases">
        <authorList>
            <consortium name="Pathogen Informatics"/>
        </authorList>
    </citation>
    <scope>NUCLEOTIDE SEQUENCE</scope>
    <source>
        <strain evidence="4">17X</strain>
    </source>
</reference>
<sequence length="345" mass="40398">MGQNKTNGTEYFIKTDNKICSTFDTLRKFFPDELDSGEYNFKAAKYKDYFSKSEYTDIDKINGYFLWLLNNILKKIYICGSKENCINVVVVYTFGWLSYKLNQKTKNGITKLNEFYSKYMENANEYKQPIDGVKEYTNYIDFINKNKKLMDIDIKAMSKFYNLFHNLCKMYNELSNARKDSNKYLEYVKNFAEKYNSLFNETFNDTNDSLFKQVLSITSNDYNYIKSKLSEEYIRNQFPELTKEKKAQVSESSPKGTQMDDSSSETSKEISESKVPDSETKIPGSETRVTDSETTLSSSLIINKLISIPFILVITLILLGIAYKYSLFGFRKRSQKQHFREKIKK</sequence>
<dbReference type="AlphaFoldDB" id="A0A077Y373"/>
<dbReference type="EMBL" id="LK934635">
    <property type="protein sequence ID" value="CDU17349.1"/>
    <property type="molecule type" value="Genomic_DNA"/>
</dbReference>
<dbReference type="Pfam" id="PF06022">
    <property type="entry name" value="Cir_Bir_Yir"/>
    <property type="match status" value="1"/>
</dbReference>
<organism evidence="3 6">
    <name type="scientific">Plasmodium yoelii</name>
    <dbReference type="NCBI Taxonomy" id="5861"/>
    <lineage>
        <taxon>Eukaryota</taxon>
        <taxon>Sar</taxon>
        <taxon>Alveolata</taxon>
        <taxon>Apicomplexa</taxon>
        <taxon>Aconoidasida</taxon>
        <taxon>Haemosporida</taxon>
        <taxon>Plasmodiidae</taxon>
        <taxon>Plasmodium</taxon>
        <taxon>Plasmodium (Vinckeia)</taxon>
    </lineage>
</organism>
<dbReference type="GeneID" id="3801807"/>
<name>A0A077Y373_PLAYE</name>
<reference evidence="3" key="2">
    <citation type="submission" date="2014-05" db="EMBL/GenBank/DDBJ databases">
        <authorList>
            <person name="Aslett A.Martin."/>
            <person name="De Silva Nishadi"/>
        </authorList>
    </citation>
    <scope>NUCLEOTIDE SEQUENCE</scope>
    <source>
        <strain evidence="3">YM</strain>
    </source>
</reference>
<dbReference type="VEuPathDB" id="PlasmoDB:Py17XNL_000704315"/>
<protein>
    <submittedName>
        <fullName evidence="3">YIR protein</fullName>
    </submittedName>
</protein>
<evidence type="ECO:0000313" key="3">
    <source>
        <dbReference type="EMBL" id="CDU17349.1"/>
    </source>
</evidence>
<keyword evidence="2" id="KW-1133">Transmembrane helix</keyword>
<feature type="transmembrane region" description="Helical" evidence="2">
    <location>
        <begin position="305"/>
        <end position="323"/>
    </location>
</feature>
<evidence type="ECO:0000256" key="2">
    <source>
        <dbReference type="SAM" id="Phobius"/>
    </source>
</evidence>
<dbReference type="KEGG" id="pyo:PY17X_0722800"/>
<dbReference type="EMBL" id="LM993661">
    <property type="protein sequence ID" value="VTZ76634.1"/>
    <property type="molecule type" value="Genomic_DNA"/>
</dbReference>
<evidence type="ECO:0000313" key="4">
    <source>
        <dbReference type="EMBL" id="VTZ76634.1"/>
    </source>
</evidence>
<keyword evidence="2" id="KW-0472">Membrane</keyword>
<feature type="region of interest" description="Disordered" evidence="1">
    <location>
        <begin position="244"/>
        <end position="290"/>
    </location>
</feature>
<gene>
    <name evidence="4" type="ORF">PY17X_0722800</name>
    <name evidence="3" type="ORF">PYYM_0722800</name>
</gene>
<evidence type="ECO:0000313" key="5">
    <source>
        <dbReference type="Proteomes" id="UP000072874"/>
    </source>
</evidence>
<evidence type="ECO:0000256" key="1">
    <source>
        <dbReference type="SAM" id="MobiDB-lite"/>
    </source>
</evidence>
<reference evidence="4" key="3">
    <citation type="submission" date="2014-05" db="EMBL/GenBank/DDBJ databases">
        <authorList>
            <person name="Aslett M.A."/>
            <person name="De Silva N."/>
        </authorList>
    </citation>
    <scope>NUCLEOTIDE SEQUENCE</scope>
    <source>
        <strain evidence="4">17X</strain>
    </source>
</reference>
<reference evidence="5 6" key="1">
    <citation type="journal article" date="2014" name="BMC Biol.">
        <title>A comprehensive evaluation of rodent malaria parasite genomes and gene expression.</title>
        <authorList>
            <person name="Otto T.D."/>
            <person name="Bohme U."/>
            <person name="Jackson A.P."/>
            <person name="Hunt M."/>
            <person name="Franke-Fayard B."/>
            <person name="Hoeijmakers W.A."/>
            <person name="Religa A.A."/>
            <person name="Robertson L."/>
            <person name="Sanders M."/>
            <person name="Ogun S.A."/>
            <person name="Cunningham D."/>
            <person name="Erhart A."/>
            <person name="Billker O."/>
            <person name="Khan S.M."/>
            <person name="Stunnenberg H.G."/>
            <person name="Langhorne J."/>
            <person name="Holder A.A."/>
            <person name="Waters A.P."/>
            <person name="Newbold C.I."/>
            <person name="Pain A."/>
            <person name="Berriman M."/>
            <person name="Janse C.J."/>
        </authorList>
    </citation>
    <scope>NUCLEOTIDE SEQUENCE [LARGE SCALE GENOMIC DNA]</scope>
    <source>
        <strain evidence="4 5">17X</strain>
        <strain evidence="3 6">YM</strain>
    </source>
</reference>
<dbReference type="RefSeq" id="XP_022811861.1">
    <property type="nucleotide sequence ID" value="XM_022955604.1"/>
</dbReference>
<feature type="compositionally biased region" description="Basic and acidic residues" evidence="1">
    <location>
        <begin position="266"/>
        <end position="280"/>
    </location>
</feature>
<feature type="compositionally biased region" description="Polar residues" evidence="1">
    <location>
        <begin position="249"/>
        <end position="261"/>
    </location>
</feature>
<dbReference type="VEuPathDB" id="PlasmoDB:PY01481"/>
<dbReference type="Proteomes" id="UP000072904">
    <property type="component" value="Chromosome 7"/>
</dbReference>
<keyword evidence="2" id="KW-0812">Transmembrane</keyword>
<dbReference type="Proteomes" id="UP000072874">
    <property type="component" value="Chromosome 7"/>
</dbReference>
<dbReference type="VEuPathDB" id="PlasmoDB:PY17X_0722800"/>
<evidence type="ECO:0000313" key="6">
    <source>
        <dbReference type="Proteomes" id="UP000072904"/>
    </source>
</evidence>